<name>A0A8H6WRU7_9AGAR</name>
<proteinExistence type="predicted"/>
<gene>
    <name evidence="3" type="ORF">MSAN_02477000</name>
</gene>
<dbReference type="SUPFAM" id="SSF56112">
    <property type="entry name" value="Protein kinase-like (PK-like)"/>
    <property type="match status" value="1"/>
</dbReference>
<protein>
    <submittedName>
        <fullName evidence="3">RIO-like kinase</fullName>
    </submittedName>
</protein>
<feature type="transmembrane region" description="Helical" evidence="1">
    <location>
        <begin position="201"/>
        <end position="221"/>
    </location>
</feature>
<comment type="caution">
    <text evidence="3">The sequence shown here is derived from an EMBL/GenBank/DDBJ whole genome shotgun (WGS) entry which is preliminary data.</text>
</comment>
<reference evidence="3" key="1">
    <citation type="submission" date="2020-05" db="EMBL/GenBank/DDBJ databases">
        <title>Mycena genomes resolve the evolution of fungal bioluminescence.</title>
        <authorList>
            <person name="Tsai I.J."/>
        </authorList>
    </citation>
    <scope>NUCLEOTIDE SEQUENCE</scope>
    <source>
        <strain evidence="3">160909Yilan</strain>
    </source>
</reference>
<evidence type="ECO:0000259" key="2">
    <source>
        <dbReference type="Pfam" id="PF01636"/>
    </source>
</evidence>
<feature type="domain" description="Aminoglycoside phosphotransferase" evidence="2">
    <location>
        <begin position="108"/>
        <end position="165"/>
    </location>
</feature>
<dbReference type="InterPro" id="IPR011009">
    <property type="entry name" value="Kinase-like_dom_sf"/>
</dbReference>
<dbReference type="OrthoDB" id="2521594at2759"/>
<dbReference type="Pfam" id="PF01636">
    <property type="entry name" value="APH"/>
    <property type="match status" value="1"/>
</dbReference>
<keyword evidence="1" id="KW-0812">Transmembrane</keyword>
<dbReference type="EMBL" id="JACAZH010000074">
    <property type="protein sequence ID" value="KAF7328619.1"/>
    <property type="molecule type" value="Genomic_DNA"/>
</dbReference>
<evidence type="ECO:0000313" key="3">
    <source>
        <dbReference type="EMBL" id="KAF7328619.1"/>
    </source>
</evidence>
<evidence type="ECO:0000313" key="4">
    <source>
        <dbReference type="Proteomes" id="UP000623467"/>
    </source>
</evidence>
<dbReference type="AlphaFoldDB" id="A0A8H6WRU7"/>
<dbReference type="InterPro" id="IPR052396">
    <property type="entry name" value="Meiotic_Drive_Suppr_Kinase"/>
</dbReference>
<dbReference type="PANTHER" id="PTHR37171:SF1">
    <property type="entry name" value="SERINE_THREONINE-PROTEIN KINASE YRZF-RELATED"/>
    <property type="match status" value="1"/>
</dbReference>
<keyword evidence="3" id="KW-0418">Kinase</keyword>
<dbReference type="PANTHER" id="PTHR37171">
    <property type="entry name" value="SERINE/THREONINE-PROTEIN KINASE YRZF-RELATED"/>
    <property type="match status" value="1"/>
</dbReference>
<evidence type="ECO:0000256" key="1">
    <source>
        <dbReference type="SAM" id="Phobius"/>
    </source>
</evidence>
<keyword evidence="4" id="KW-1185">Reference proteome</keyword>
<keyword evidence="1" id="KW-1133">Transmembrane helix</keyword>
<organism evidence="3 4">
    <name type="scientific">Mycena sanguinolenta</name>
    <dbReference type="NCBI Taxonomy" id="230812"/>
    <lineage>
        <taxon>Eukaryota</taxon>
        <taxon>Fungi</taxon>
        <taxon>Dikarya</taxon>
        <taxon>Basidiomycota</taxon>
        <taxon>Agaricomycotina</taxon>
        <taxon>Agaricomycetes</taxon>
        <taxon>Agaricomycetidae</taxon>
        <taxon>Agaricales</taxon>
        <taxon>Marasmiineae</taxon>
        <taxon>Mycenaceae</taxon>
        <taxon>Mycena</taxon>
    </lineage>
</organism>
<sequence>MATWQQAQGTLCYIHYFSALRPEASYGSCRHDGDIIISFGRLVFWLLETRIVAKAAYRSSASDRLLHEFAVYNLLYTLQGVVIPSLFGLYRNLDDGSSILVTSYAGVTLEDFDALSLPDRKILLLRVARLHQMGVLHNDLEPRNVVFSKRSGPRIIDFDSATLGHTCTGLSCKELYDLAHRLRLDLGAELSRPEPSRPTRFWFLVTSVYVFIFFILSMAMYRVRYTA</sequence>
<dbReference type="Proteomes" id="UP000623467">
    <property type="component" value="Unassembled WGS sequence"/>
</dbReference>
<dbReference type="Gene3D" id="1.10.510.10">
    <property type="entry name" value="Transferase(Phosphotransferase) domain 1"/>
    <property type="match status" value="1"/>
</dbReference>
<keyword evidence="3" id="KW-0808">Transferase</keyword>
<dbReference type="InterPro" id="IPR002575">
    <property type="entry name" value="Aminoglycoside_PTrfase"/>
</dbReference>
<keyword evidence="1" id="KW-0472">Membrane</keyword>
<dbReference type="GO" id="GO:0016301">
    <property type="term" value="F:kinase activity"/>
    <property type="evidence" value="ECO:0007669"/>
    <property type="project" value="UniProtKB-KW"/>
</dbReference>
<accession>A0A8H6WRU7</accession>